<accession>A0A846QQD9</accession>
<reference evidence="2 3" key="1">
    <citation type="submission" date="2020-03" db="EMBL/GenBank/DDBJ databases">
        <title>Genomic Encyclopedia of Type Strains, Phase IV (KMG-IV): sequencing the most valuable type-strain genomes for metagenomic binning, comparative biology and taxonomic classification.</title>
        <authorList>
            <person name="Goeker M."/>
        </authorList>
    </citation>
    <scope>NUCLEOTIDE SEQUENCE [LARGE SCALE GENOMIC DNA]</scope>
    <source>
        <strain evidence="2 3">DSM 24233</strain>
    </source>
</reference>
<name>A0A846QQD9_9BACT</name>
<dbReference type="EMBL" id="JAATJA010000002">
    <property type="protein sequence ID" value="NJB68563.1"/>
    <property type="molecule type" value="Genomic_DNA"/>
</dbReference>
<proteinExistence type="predicted"/>
<sequence>MHRFDRFSLSTYAAPRRALLAVCALLALVLPGCNDAGTAHKLVDAPDGILREAAIAAFVDPDAVRGSFTIEALVAHCDEDFHATTDLDGINPDGPFVEGVIDNGDKGQTPFALELRPTDDTRESYRLIRFGAPTGRPVPPTDADWRRVLDDFIDTQTGTGGLTPEYDRFTRLALKGYIRAQMDHFINHARFAGNLRDLERHGAAPLPRGMNLEFLPSPDGSECLMTAHHGDGQAIFGCLLPDADIFDSRERIVLATIRLATADPIDAVRPLLTGFVDLARADASGRTAFDLAEEKAFPQTLRALVDYTPPES</sequence>
<dbReference type="RefSeq" id="WP_167941617.1">
    <property type="nucleotide sequence ID" value="NZ_JAATJA010000002.1"/>
</dbReference>
<gene>
    <name evidence="2" type="ORF">GGQ74_002236</name>
</gene>
<dbReference type="AlphaFoldDB" id="A0A846QQD9"/>
<evidence type="ECO:0000313" key="2">
    <source>
        <dbReference type="EMBL" id="NJB68563.1"/>
    </source>
</evidence>
<protein>
    <submittedName>
        <fullName evidence="2">Uncharacterized protein</fullName>
    </submittedName>
</protein>
<keyword evidence="1" id="KW-0732">Signal</keyword>
<dbReference type="Proteomes" id="UP000580856">
    <property type="component" value="Unassembled WGS sequence"/>
</dbReference>
<feature type="chain" id="PRO_5032741951" evidence="1">
    <location>
        <begin position="37"/>
        <end position="312"/>
    </location>
</feature>
<evidence type="ECO:0000313" key="3">
    <source>
        <dbReference type="Proteomes" id="UP000580856"/>
    </source>
</evidence>
<organism evidence="2 3">
    <name type="scientific">Desulfobaculum xiamenense</name>
    <dbReference type="NCBI Taxonomy" id="995050"/>
    <lineage>
        <taxon>Bacteria</taxon>
        <taxon>Pseudomonadati</taxon>
        <taxon>Thermodesulfobacteriota</taxon>
        <taxon>Desulfovibrionia</taxon>
        <taxon>Desulfovibrionales</taxon>
        <taxon>Desulfovibrionaceae</taxon>
        <taxon>Desulfobaculum</taxon>
    </lineage>
</organism>
<evidence type="ECO:0000256" key="1">
    <source>
        <dbReference type="SAM" id="SignalP"/>
    </source>
</evidence>
<comment type="caution">
    <text evidence="2">The sequence shown here is derived from an EMBL/GenBank/DDBJ whole genome shotgun (WGS) entry which is preliminary data.</text>
</comment>
<feature type="signal peptide" evidence="1">
    <location>
        <begin position="1"/>
        <end position="36"/>
    </location>
</feature>
<keyword evidence="3" id="KW-1185">Reference proteome</keyword>